<evidence type="ECO:0000313" key="3">
    <source>
        <dbReference type="Proteomes" id="UP000290189"/>
    </source>
</evidence>
<feature type="signal peptide" evidence="1">
    <location>
        <begin position="1"/>
        <end position="19"/>
    </location>
</feature>
<reference evidence="2 3" key="1">
    <citation type="submission" date="2018-03" db="EMBL/GenBank/DDBJ databases">
        <authorList>
            <person name="Fogelqvist J."/>
        </authorList>
    </citation>
    <scope>NUCLEOTIDE SEQUENCE [LARGE SCALE GENOMIC DNA]</scope>
</reference>
<proteinExistence type="predicted"/>
<gene>
    <name evidence="2" type="ORF">PLBR_LOCUS1641</name>
</gene>
<dbReference type="AlphaFoldDB" id="A0A3P3Y2L2"/>
<accession>A0A3P3Y2L2</accession>
<geneLocation type="mitochondrion" evidence="2"/>
<evidence type="ECO:0000313" key="2">
    <source>
        <dbReference type="EMBL" id="SPQ94426.1"/>
    </source>
</evidence>
<keyword evidence="2" id="KW-0496">Mitochondrion</keyword>
<dbReference type="EMBL" id="OVEO01000002">
    <property type="protein sequence ID" value="SPQ94426.1"/>
    <property type="molecule type" value="Genomic_DNA"/>
</dbReference>
<organism evidence="2 3">
    <name type="scientific">Plasmodiophora brassicae</name>
    <name type="common">Clubroot disease agent</name>
    <dbReference type="NCBI Taxonomy" id="37360"/>
    <lineage>
        <taxon>Eukaryota</taxon>
        <taxon>Sar</taxon>
        <taxon>Rhizaria</taxon>
        <taxon>Endomyxa</taxon>
        <taxon>Phytomyxea</taxon>
        <taxon>Plasmodiophorida</taxon>
        <taxon>Plasmodiophoridae</taxon>
        <taxon>Plasmodiophora</taxon>
    </lineage>
</organism>
<feature type="chain" id="PRO_5018066659" evidence="1">
    <location>
        <begin position="20"/>
        <end position="436"/>
    </location>
</feature>
<protein>
    <submittedName>
        <fullName evidence="2">Uncharacterized protein</fullName>
    </submittedName>
</protein>
<sequence length="436" mass="48567">MRWLAAVLVLAAAAAGIATIRHLRRPRYDQARYGNDGWTSTYGDGVNNDDDTNPLCYIPYGVSDFATRSGGKNCYRLSWGSATSPLELLKDLGHPENASILASFESNHRRGFSFINLPESTLPVLASVKTSDVVTSNDLIGFGMAVQESVQDELTRMGRADWIAVATGGQYRTTDYMQESQTLRMSQLPLVHIDYTSNATLHTVLNELGGLKRQFQYRLATSPTFQRLDKAFGNGNVENAGEFMELAHTINVWVPSVDVVTSSPLAMMSVETLCDGQARECKIAFGCENVSNPLTSQLVVCPTPGNRNNSWFWKPRMAFGQAFVFDSRRTPHSSVPVGKGSRRSVEVRVIVVRPKEGFDLQSHRSLPKQMRARRRRHRPCWTTHMVQAARETVLGQRFDQVRTDLSVGDDTILLEGALDLLRAQGFSHRCPEPNKK</sequence>
<keyword evidence="1" id="KW-0732">Signal</keyword>
<dbReference type="Proteomes" id="UP000290189">
    <property type="component" value="Unassembled WGS sequence"/>
</dbReference>
<evidence type="ECO:0000256" key="1">
    <source>
        <dbReference type="SAM" id="SignalP"/>
    </source>
</evidence>
<name>A0A3P3Y2L2_PLABS</name>